<feature type="domain" description="CSD" evidence="1">
    <location>
        <begin position="103"/>
        <end position="168"/>
    </location>
</feature>
<reference evidence="2 3" key="1">
    <citation type="submission" date="2019-06" db="EMBL/GenBank/DDBJ databases">
        <title>Genome sequence of Rhodobacteraceae bacterium D4M1.</title>
        <authorList>
            <person name="Cao J."/>
        </authorList>
    </citation>
    <scope>NUCLEOTIDE SEQUENCE [LARGE SCALE GENOMIC DNA]</scope>
    <source>
        <strain evidence="2 3">D4M1</strain>
    </source>
</reference>
<dbReference type="PRINTS" id="PR00050">
    <property type="entry name" value="COLDSHOCK"/>
</dbReference>
<dbReference type="PROSITE" id="PS51857">
    <property type="entry name" value="CSD_2"/>
    <property type="match status" value="2"/>
</dbReference>
<evidence type="ECO:0000313" key="2">
    <source>
        <dbReference type="EMBL" id="QDL93404.1"/>
    </source>
</evidence>
<name>A0A5B8G055_9RHOB</name>
<dbReference type="KEGG" id="ppru:FDP22_17415"/>
<dbReference type="SMART" id="SM00357">
    <property type="entry name" value="CSP"/>
    <property type="match status" value="2"/>
</dbReference>
<evidence type="ECO:0000259" key="1">
    <source>
        <dbReference type="PROSITE" id="PS51857"/>
    </source>
</evidence>
<sequence length="184" mass="19582">MPDLGKVVVGVVKWYDTSKGYGFVIADDGGGDILLHANILRAHGYATAVEGSAVTLETQTTDRGRQAVSILSMEKPAAADIPTQNREPRPTELVAAADVDTPLQPARVKWFDKVKGFGFVNVFGDPSDVFVHMEVLRCSAIGDLAPGEAVAVRIIEGPRGHMAAEVCVWERAIGENQARGGTIA</sequence>
<dbReference type="OrthoDB" id="9791685at2"/>
<feature type="domain" description="CSD" evidence="1">
    <location>
        <begin position="7"/>
        <end position="72"/>
    </location>
</feature>
<dbReference type="Gene3D" id="2.40.50.140">
    <property type="entry name" value="Nucleic acid-binding proteins"/>
    <property type="match status" value="2"/>
</dbReference>
<dbReference type="GO" id="GO:0005829">
    <property type="term" value="C:cytosol"/>
    <property type="evidence" value="ECO:0007669"/>
    <property type="project" value="UniProtKB-ARBA"/>
</dbReference>
<dbReference type="Pfam" id="PF00313">
    <property type="entry name" value="CSD"/>
    <property type="match status" value="2"/>
</dbReference>
<dbReference type="Proteomes" id="UP000305888">
    <property type="component" value="Chromosome"/>
</dbReference>
<dbReference type="PANTHER" id="PTHR46565">
    <property type="entry name" value="COLD SHOCK DOMAIN PROTEIN 2"/>
    <property type="match status" value="1"/>
</dbReference>
<gene>
    <name evidence="2" type="ORF">FDP22_17415</name>
</gene>
<dbReference type="GO" id="GO:0003676">
    <property type="term" value="F:nucleic acid binding"/>
    <property type="evidence" value="ECO:0007669"/>
    <property type="project" value="InterPro"/>
</dbReference>
<organism evidence="2 3">
    <name type="scientific">Paroceanicella profunda</name>
    <dbReference type="NCBI Taxonomy" id="2579971"/>
    <lineage>
        <taxon>Bacteria</taxon>
        <taxon>Pseudomonadati</taxon>
        <taxon>Pseudomonadota</taxon>
        <taxon>Alphaproteobacteria</taxon>
        <taxon>Rhodobacterales</taxon>
        <taxon>Paracoccaceae</taxon>
        <taxon>Paroceanicella</taxon>
    </lineage>
</organism>
<proteinExistence type="predicted"/>
<keyword evidence="3" id="KW-1185">Reference proteome</keyword>
<dbReference type="InterPro" id="IPR002059">
    <property type="entry name" value="CSP_DNA-bd"/>
</dbReference>
<dbReference type="EMBL" id="CP040818">
    <property type="protein sequence ID" value="QDL93404.1"/>
    <property type="molecule type" value="Genomic_DNA"/>
</dbReference>
<dbReference type="CDD" id="cd04458">
    <property type="entry name" value="CSP_CDS"/>
    <property type="match status" value="2"/>
</dbReference>
<dbReference type="InterPro" id="IPR011129">
    <property type="entry name" value="CSD"/>
</dbReference>
<dbReference type="AlphaFoldDB" id="A0A5B8G055"/>
<dbReference type="InterPro" id="IPR012340">
    <property type="entry name" value="NA-bd_OB-fold"/>
</dbReference>
<dbReference type="SUPFAM" id="SSF50249">
    <property type="entry name" value="Nucleic acid-binding proteins"/>
    <property type="match status" value="2"/>
</dbReference>
<dbReference type="PANTHER" id="PTHR46565:SF20">
    <property type="entry name" value="COLD SHOCK DOMAIN-CONTAINING PROTEIN 4"/>
    <property type="match status" value="1"/>
</dbReference>
<protein>
    <submittedName>
        <fullName evidence="2">Cold shock domain-containing protein</fullName>
    </submittedName>
</protein>
<evidence type="ECO:0000313" key="3">
    <source>
        <dbReference type="Proteomes" id="UP000305888"/>
    </source>
</evidence>
<accession>A0A5B8G055</accession>